<protein>
    <submittedName>
        <fullName evidence="1">Uncharacterized protein</fullName>
    </submittedName>
</protein>
<reference evidence="2" key="1">
    <citation type="submission" date="2017-06" db="EMBL/GenBank/DDBJ databases">
        <title>Genome analysis of Fimbriiglobus ruber SP5, the first member of the order Planctomycetales with confirmed chitinolytic capability.</title>
        <authorList>
            <person name="Ravin N.V."/>
            <person name="Rakitin A.L."/>
            <person name="Ivanova A.A."/>
            <person name="Beletsky A.V."/>
            <person name="Kulichevskaya I.S."/>
            <person name="Mardanov A.V."/>
            <person name="Dedysh S.N."/>
        </authorList>
    </citation>
    <scope>NUCLEOTIDE SEQUENCE [LARGE SCALE GENOMIC DNA]</scope>
    <source>
        <strain evidence="2">SP5</strain>
    </source>
</reference>
<accession>A0A225D5B4</accession>
<dbReference type="EMBL" id="NIDE01000019">
    <property type="protein sequence ID" value="OWK34814.1"/>
    <property type="molecule type" value="Genomic_DNA"/>
</dbReference>
<comment type="caution">
    <text evidence="1">The sequence shown here is derived from an EMBL/GenBank/DDBJ whole genome shotgun (WGS) entry which is preliminary data.</text>
</comment>
<evidence type="ECO:0000313" key="1">
    <source>
        <dbReference type="EMBL" id="OWK34814.1"/>
    </source>
</evidence>
<dbReference type="OrthoDB" id="9553292at2"/>
<dbReference type="RefSeq" id="WP_088260053.1">
    <property type="nucleotide sequence ID" value="NZ_NIDE01000019.1"/>
</dbReference>
<evidence type="ECO:0000313" key="2">
    <source>
        <dbReference type="Proteomes" id="UP000214646"/>
    </source>
</evidence>
<name>A0A225D5B4_9BACT</name>
<dbReference type="AlphaFoldDB" id="A0A225D5B4"/>
<organism evidence="1 2">
    <name type="scientific">Fimbriiglobus ruber</name>
    <dbReference type="NCBI Taxonomy" id="1908690"/>
    <lineage>
        <taxon>Bacteria</taxon>
        <taxon>Pseudomonadati</taxon>
        <taxon>Planctomycetota</taxon>
        <taxon>Planctomycetia</taxon>
        <taxon>Gemmatales</taxon>
        <taxon>Gemmataceae</taxon>
        <taxon>Fimbriiglobus</taxon>
    </lineage>
</organism>
<gene>
    <name evidence="1" type="ORF">FRUB_09656</name>
</gene>
<sequence>MMNRNRREFLADVGKGMLLTSVGSGVAAELGLAPSFAADGPERLLFGDRESLVGLMQDTPVDKLLPVLLEKLQGGAKLDDLVAAAALANARTFGGLDYEGHHCFAALLPSLQMSRELPEARRALPVFKVLYRNTSCIQGAGGSKKEALHPVVAADLPKGRPGSDLLRETFRKGDLGAAERTFAALTRGPIGEAYNDLQFCVHDEIDVHRVVLSWRAWATIDVVGKDQALTLLRQSVRFCVRVQDRPTIGIRAQLPKLLDQYKLLDRPPGNRRAEDARVDRLALTIYDASPAEAAEAAAAALAEGLSPEDVGEAISLASNRLVLCDQGRIPMKSAPEVPEGSVHGNSVGVHASDAANAWRNIARVTNSRNTFASLIVAAFQTCVRPEHRGPLSKEPMPLPAHLEKITAKDAGALLHDAEAAIRASDQAGAAALVQRYGELKLPERPVFDLLLRYACSEDGALHAEKYYRTVCEEFATTRPAFRWRQLVALARVTASEYGHPSPGYLEASRLMKV</sequence>
<keyword evidence="2" id="KW-1185">Reference proteome</keyword>
<dbReference type="Proteomes" id="UP000214646">
    <property type="component" value="Unassembled WGS sequence"/>
</dbReference>
<proteinExistence type="predicted"/>